<evidence type="ECO:0000256" key="3">
    <source>
        <dbReference type="ARBA" id="ARBA00022448"/>
    </source>
</evidence>
<dbReference type="EMBL" id="SODA01000026">
    <property type="protein sequence ID" value="TDW00663.1"/>
    <property type="molecule type" value="Genomic_DNA"/>
</dbReference>
<gene>
    <name evidence="7" type="ORF">C8C77_12630</name>
</gene>
<evidence type="ECO:0000256" key="1">
    <source>
        <dbReference type="ARBA" id="ARBA00004196"/>
    </source>
</evidence>
<dbReference type="AlphaFoldDB" id="A0A4R7YSV1"/>
<dbReference type="InterPro" id="IPR002491">
    <property type="entry name" value="ABC_transptr_periplasmic_BD"/>
</dbReference>
<dbReference type="PANTHER" id="PTHR30532:SF21">
    <property type="entry name" value="SIDEROPHORE-BINDING LIPOPROTEIN YFIY-RELATED"/>
    <property type="match status" value="1"/>
</dbReference>
<comment type="caution">
    <text evidence="7">The sequence shown here is derived from an EMBL/GenBank/DDBJ whole genome shotgun (WGS) entry which is preliminary data.</text>
</comment>
<dbReference type="Pfam" id="PF01497">
    <property type="entry name" value="Peripla_BP_2"/>
    <property type="match status" value="1"/>
</dbReference>
<keyword evidence="4 5" id="KW-0732">Signal</keyword>
<accession>A0A4R7YSV1</accession>
<dbReference type="Gene3D" id="3.40.50.1980">
    <property type="entry name" value="Nitrogenase molybdenum iron protein domain"/>
    <property type="match status" value="2"/>
</dbReference>
<comment type="similarity">
    <text evidence="2">Belongs to the bacterial solute-binding protein 8 family.</text>
</comment>
<dbReference type="PANTHER" id="PTHR30532">
    <property type="entry name" value="IRON III DICITRATE-BINDING PERIPLASMIC PROTEIN"/>
    <property type="match status" value="1"/>
</dbReference>
<dbReference type="PROSITE" id="PS50983">
    <property type="entry name" value="FE_B12_PBP"/>
    <property type="match status" value="1"/>
</dbReference>
<name>A0A4R7YSV1_9FIRM</name>
<dbReference type="Proteomes" id="UP000294697">
    <property type="component" value="Unassembled WGS sequence"/>
</dbReference>
<keyword evidence="3" id="KW-0813">Transport</keyword>
<protein>
    <submittedName>
        <fullName evidence="7">Iron complex transport system substrate-binding protein</fullName>
    </submittedName>
</protein>
<evidence type="ECO:0000313" key="7">
    <source>
        <dbReference type="EMBL" id="TDW00663.1"/>
    </source>
</evidence>
<evidence type="ECO:0000256" key="2">
    <source>
        <dbReference type="ARBA" id="ARBA00008814"/>
    </source>
</evidence>
<evidence type="ECO:0000259" key="6">
    <source>
        <dbReference type="PROSITE" id="PS50983"/>
    </source>
</evidence>
<proteinExistence type="inferred from homology"/>
<feature type="domain" description="Fe/B12 periplasmic-binding" evidence="6">
    <location>
        <begin position="47"/>
        <end position="309"/>
    </location>
</feature>
<evidence type="ECO:0000256" key="4">
    <source>
        <dbReference type="ARBA" id="ARBA00022729"/>
    </source>
</evidence>
<reference evidence="7 8" key="1">
    <citation type="submission" date="2019-03" db="EMBL/GenBank/DDBJ databases">
        <title>Subsurface microbial communities from deep shales in Ohio and West Virginia, USA.</title>
        <authorList>
            <person name="Wrighton K."/>
        </authorList>
    </citation>
    <scope>NUCLEOTIDE SEQUENCE [LARGE SCALE GENOMIC DNA]</scope>
    <source>
        <strain evidence="7 8">MSL9.2</strain>
    </source>
</reference>
<evidence type="ECO:0000313" key="8">
    <source>
        <dbReference type="Proteomes" id="UP000294697"/>
    </source>
</evidence>
<feature type="signal peptide" evidence="5">
    <location>
        <begin position="1"/>
        <end position="27"/>
    </location>
</feature>
<dbReference type="SUPFAM" id="SSF53807">
    <property type="entry name" value="Helical backbone' metal receptor"/>
    <property type="match status" value="1"/>
</dbReference>
<dbReference type="InterPro" id="IPR051313">
    <property type="entry name" value="Bact_iron-sidero_bind"/>
</dbReference>
<feature type="chain" id="PRO_5020417591" evidence="5">
    <location>
        <begin position="28"/>
        <end position="309"/>
    </location>
</feature>
<evidence type="ECO:0000256" key="5">
    <source>
        <dbReference type="SAM" id="SignalP"/>
    </source>
</evidence>
<comment type="subcellular location">
    <subcellularLocation>
        <location evidence="1">Cell envelope</location>
    </subcellularLocation>
</comment>
<dbReference type="GO" id="GO:1901678">
    <property type="term" value="P:iron coordination entity transport"/>
    <property type="evidence" value="ECO:0007669"/>
    <property type="project" value="UniProtKB-ARBA"/>
</dbReference>
<organism evidence="7 8">
    <name type="scientific">Halanaerobium saccharolyticum</name>
    <dbReference type="NCBI Taxonomy" id="43595"/>
    <lineage>
        <taxon>Bacteria</taxon>
        <taxon>Bacillati</taxon>
        <taxon>Bacillota</taxon>
        <taxon>Clostridia</taxon>
        <taxon>Halanaerobiales</taxon>
        <taxon>Halanaerobiaceae</taxon>
        <taxon>Halanaerobium</taxon>
    </lineage>
</organism>
<dbReference type="CDD" id="cd01146">
    <property type="entry name" value="FhuD"/>
    <property type="match status" value="1"/>
</dbReference>
<sequence length="309" mass="35491">MLNKKKYIVLFSIALMFTFVFSFSVMAETRVIEHAMGETEIEGTPQRIVTLYQGANDAAVALGITPVGIVESWVEKPVYKYLRDDLSQVDQVGLETQPNLEEINKLNPDLIIASKMRHEDIYNLLSQIAPTVMEENVFRYRETVKLMGKAAGRDEKAAEVLANWDQRVADFRGKIAAKMGDKWPIEVAVLNFRADHARIYYSGYAGRILNELGFERPEKHKQDIWGVKLTSKESITEMNADAFFIFMTEDQAVENTYQEWTEHPLWQNLDAVKNDQVFRVDQVAWNMAGGIESAHIMLDQLYEHFDLEE</sequence>
<dbReference type="GO" id="GO:0030288">
    <property type="term" value="C:outer membrane-bounded periplasmic space"/>
    <property type="evidence" value="ECO:0007669"/>
    <property type="project" value="TreeGrafter"/>
</dbReference>